<dbReference type="PIR" id="H97038">
    <property type="entry name" value="H97038"/>
</dbReference>
<dbReference type="HOGENOM" id="CLU_1381992_0_0_9"/>
<dbReference type="EMBL" id="AE001437">
    <property type="protein sequence ID" value="AAK79099.1"/>
    <property type="molecule type" value="Genomic_DNA"/>
</dbReference>
<dbReference type="Proteomes" id="UP000000814">
    <property type="component" value="Chromosome"/>
</dbReference>
<dbReference type="KEGG" id="cac:CA_C1126"/>
<dbReference type="STRING" id="272562.CA_C1126"/>
<sequence>MTVKIDEKRLINAIVIALNKKIDDVCKILIEFIVAEIYQSNAGNPEWKNDVIQSIKFRSAVKSNALVREIGILNQNEGTIYKAMLENYGIGQKADIENNPYIEEYFNSSYYNKTRDNMKIYSRPNEPIFDPDENAWKQSCAKSRYEIPAFSQGQEGSHFWEDVFGASSGLAESYFNEAILDAINSVNFADYLLVRSD</sequence>
<evidence type="ECO:0000313" key="1">
    <source>
        <dbReference type="EMBL" id="AAK79099.1"/>
    </source>
</evidence>
<name>Q97JZ6_CLOAB</name>
<protein>
    <submittedName>
        <fullName evidence="1">Uncharacterized protein</fullName>
    </submittedName>
</protein>
<dbReference type="PATRIC" id="fig|272562.8.peg.1333"/>
<reference evidence="1 2" key="1">
    <citation type="journal article" date="2001" name="J. Bacteriol.">
        <title>Genome sequence and comparative analysis of the solvent-producing bacterium Clostridium acetobutylicum.</title>
        <authorList>
            <person name="Nolling J."/>
            <person name="Breton G."/>
            <person name="Omelchenko M.V."/>
            <person name="Makarova K.S."/>
            <person name="Zeng Q."/>
            <person name="Gibson R."/>
            <person name="Lee H.M."/>
            <person name="Dubois J."/>
            <person name="Qiu D."/>
            <person name="Hitti J."/>
            <person name="Wolf Y.I."/>
            <person name="Tatusov R.L."/>
            <person name="Sabathe F."/>
            <person name="Doucette-Stamm L."/>
            <person name="Soucaille P."/>
            <person name="Daly M.J."/>
            <person name="Bennett G.N."/>
            <person name="Koonin E.V."/>
            <person name="Smith D.R."/>
        </authorList>
    </citation>
    <scope>NUCLEOTIDE SEQUENCE [LARGE SCALE GENOMIC DNA]</scope>
    <source>
        <strain evidence="2">ATCC 824 / DSM 792 / JCM 1419 / LMG 5710 / VKM B-1787</strain>
    </source>
</reference>
<gene>
    <name evidence="1" type="ordered locus">CA_C1126</name>
</gene>
<dbReference type="GeneID" id="44997636"/>
<evidence type="ECO:0000313" key="2">
    <source>
        <dbReference type="Proteomes" id="UP000000814"/>
    </source>
</evidence>
<accession>Q97JZ6</accession>
<keyword evidence="2" id="KW-1185">Reference proteome</keyword>
<dbReference type="AlphaFoldDB" id="Q97JZ6"/>
<dbReference type="RefSeq" id="WP_010964440.1">
    <property type="nucleotide sequence ID" value="NC_003030.1"/>
</dbReference>
<proteinExistence type="predicted"/>
<organism evidence="1 2">
    <name type="scientific">Clostridium acetobutylicum (strain ATCC 824 / DSM 792 / JCM 1419 / IAM 19013 / LMG 5710 / NBRC 13948 / NRRL B-527 / VKM B-1787 / 2291 / W)</name>
    <dbReference type="NCBI Taxonomy" id="272562"/>
    <lineage>
        <taxon>Bacteria</taxon>
        <taxon>Bacillati</taxon>
        <taxon>Bacillota</taxon>
        <taxon>Clostridia</taxon>
        <taxon>Eubacteriales</taxon>
        <taxon>Clostridiaceae</taxon>
        <taxon>Clostridium</taxon>
    </lineage>
</organism>